<proteinExistence type="inferred from homology"/>
<dbReference type="InterPro" id="IPR002502">
    <property type="entry name" value="Amidase_domain"/>
</dbReference>
<dbReference type="Gene3D" id="3.40.80.10">
    <property type="entry name" value="Peptidoglycan recognition protein-like"/>
    <property type="match status" value="1"/>
</dbReference>
<dbReference type="GO" id="GO:0009253">
    <property type="term" value="P:peptidoglycan catabolic process"/>
    <property type="evidence" value="ECO:0007669"/>
    <property type="project" value="InterPro"/>
</dbReference>
<protein>
    <recommendedName>
        <fullName evidence="7">Peptidoglycan-recognition protein</fullName>
    </recommendedName>
</protein>
<dbReference type="SMART" id="SM00701">
    <property type="entry name" value="PGRP"/>
    <property type="match status" value="1"/>
</dbReference>
<evidence type="ECO:0000259" key="10">
    <source>
        <dbReference type="SMART" id="SM00644"/>
    </source>
</evidence>
<dbReference type="InterPro" id="IPR036505">
    <property type="entry name" value="Amidase/PGRP_sf"/>
</dbReference>
<feature type="domain" description="N-acetylmuramoyl-L-alanine amidase" evidence="10">
    <location>
        <begin position="46"/>
        <end position="183"/>
    </location>
</feature>
<evidence type="ECO:0000313" key="12">
    <source>
        <dbReference type="EMBL" id="CAG9559122.1"/>
    </source>
</evidence>
<evidence type="ECO:0000259" key="11">
    <source>
        <dbReference type="SMART" id="SM00701"/>
    </source>
</evidence>
<evidence type="ECO:0000256" key="6">
    <source>
        <dbReference type="ARBA" id="ARBA00023157"/>
    </source>
</evidence>
<comment type="subunit">
    <text evidence="2">Monomer.</text>
</comment>
<keyword evidence="3 7" id="KW-0399">Innate immunity</keyword>
<comment type="similarity">
    <text evidence="1 7">Belongs to the N-acetylmuramoyl-L-alanine amidase 2 family.</text>
</comment>
<keyword evidence="6" id="KW-1015">Disulfide bond</keyword>
<dbReference type="InterPro" id="IPR017331">
    <property type="entry name" value="Peptidoglycan_recognition"/>
</dbReference>
<dbReference type="CDD" id="cd06583">
    <property type="entry name" value="PGRP"/>
    <property type="match status" value="1"/>
</dbReference>
<dbReference type="InterPro" id="IPR015510">
    <property type="entry name" value="PGRP"/>
</dbReference>
<gene>
    <name evidence="12" type="ORF">DCHRY22_LOCUS1048</name>
</gene>
<evidence type="ECO:0000256" key="1">
    <source>
        <dbReference type="ARBA" id="ARBA00007553"/>
    </source>
</evidence>
<evidence type="ECO:0000256" key="3">
    <source>
        <dbReference type="ARBA" id="ARBA00022588"/>
    </source>
</evidence>
<dbReference type="GO" id="GO:0008745">
    <property type="term" value="F:N-acetylmuramoyl-L-alanine amidase activity"/>
    <property type="evidence" value="ECO:0007669"/>
    <property type="project" value="InterPro"/>
</dbReference>
<evidence type="ECO:0000256" key="7">
    <source>
        <dbReference type="PIRNR" id="PIRNR037945"/>
    </source>
</evidence>
<name>A0A8J2QBZ6_9NEOP</name>
<dbReference type="PANTHER" id="PTHR11022">
    <property type="entry name" value="PEPTIDOGLYCAN RECOGNITION PROTEIN"/>
    <property type="match status" value="1"/>
</dbReference>
<keyword evidence="13" id="KW-1185">Reference proteome</keyword>
<accession>A0A8J2QBZ6</accession>
<dbReference type="PANTHER" id="PTHR11022:SF41">
    <property type="entry name" value="PEPTIDOGLYCAN-RECOGNITION PROTEIN LC-RELATED"/>
    <property type="match status" value="1"/>
</dbReference>
<evidence type="ECO:0000256" key="8">
    <source>
        <dbReference type="PIRSR" id="PIRSR037945-1"/>
    </source>
</evidence>
<feature type="signal peptide" evidence="9">
    <location>
        <begin position="1"/>
        <end position="22"/>
    </location>
</feature>
<feature type="domain" description="Peptidoglycan recognition protein family" evidence="11">
    <location>
        <begin position="39"/>
        <end position="177"/>
    </location>
</feature>
<dbReference type="EMBL" id="CAKASE010000043">
    <property type="protein sequence ID" value="CAG9559122.1"/>
    <property type="molecule type" value="Genomic_DNA"/>
</dbReference>
<comment type="caution">
    <text evidence="12">The sequence shown here is derived from an EMBL/GenBank/DDBJ whole genome shotgun (WGS) entry which is preliminary data.</text>
</comment>
<dbReference type="GO" id="GO:0042834">
    <property type="term" value="F:peptidoglycan binding"/>
    <property type="evidence" value="ECO:0007669"/>
    <property type="project" value="InterPro"/>
</dbReference>
<dbReference type="Proteomes" id="UP000789524">
    <property type="component" value="Unassembled WGS sequence"/>
</dbReference>
<evidence type="ECO:0000256" key="5">
    <source>
        <dbReference type="ARBA" id="ARBA00022859"/>
    </source>
</evidence>
<dbReference type="AlphaFoldDB" id="A0A8J2QBZ6"/>
<dbReference type="GO" id="GO:0008270">
    <property type="term" value="F:zinc ion binding"/>
    <property type="evidence" value="ECO:0007669"/>
    <property type="project" value="InterPro"/>
</dbReference>
<evidence type="ECO:0000256" key="9">
    <source>
        <dbReference type="SAM" id="SignalP"/>
    </source>
</evidence>
<keyword evidence="4 9" id="KW-0732">Signal</keyword>
<organism evidence="12 13">
    <name type="scientific">Danaus chrysippus</name>
    <name type="common">African queen</name>
    <dbReference type="NCBI Taxonomy" id="151541"/>
    <lineage>
        <taxon>Eukaryota</taxon>
        <taxon>Metazoa</taxon>
        <taxon>Ecdysozoa</taxon>
        <taxon>Arthropoda</taxon>
        <taxon>Hexapoda</taxon>
        <taxon>Insecta</taxon>
        <taxon>Pterygota</taxon>
        <taxon>Neoptera</taxon>
        <taxon>Endopterygota</taxon>
        <taxon>Lepidoptera</taxon>
        <taxon>Glossata</taxon>
        <taxon>Ditrysia</taxon>
        <taxon>Papilionoidea</taxon>
        <taxon>Nymphalidae</taxon>
        <taxon>Danainae</taxon>
        <taxon>Danaini</taxon>
        <taxon>Danaina</taxon>
        <taxon>Danaus</taxon>
        <taxon>Anosia</taxon>
    </lineage>
</organism>
<evidence type="ECO:0000313" key="13">
    <source>
        <dbReference type="Proteomes" id="UP000789524"/>
    </source>
</evidence>
<sequence length="205" mass="22470">MATCGIKLLLVLVIISVCSVYSNPNIYGVGLPLSYVYYTKSDWGGVQSTDVRPLKTPVPYVVIHHTYIPGACSTPVECKADMRSMQNYHISMGWGDIGYNFCIGSDGGVYEGRGWDNIGIHAGPANNYSIGICLIGDWRVEEPPEAMLESTKALIETGVLNGKVSSTYKLVGHKQVMATECPGNALFNIISEWPHFSNKFTRIKN</sequence>
<dbReference type="OrthoDB" id="10001926at2759"/>
<keyword evidence="5 7" id="KW-0391">Immunity</keyword>
<feature type="chain" id="PRO_5035314580" description="Peptidoglycan-recognition protein" evidence="9">
    <location>
        <begin position="23"/>
        <end position="205"/>
    </location>
</feature>
<feature type="disulfide bond" evidence="8">
    <location>
        <begin position="72"/>
        <end position="78"/>
    </location>
</feature>
<dbReference type="FunFam" id="3.40.80.10:FF:000001">
    <property type="entry name" value="Peptidoglycan recognition protein 1"/>
    <property type="match status" value="1"/>
</dbReference>
<dbReference type="SUPFAM" id="SSF55846">
    <property type="entry name" value="N-acetylmuramoyl-L-alanine amidase-like"/>
    <property type="match status" value="1"/>
</dbReference>
<evidence type="ECO:0000256" key="4">
    <source>
        <dbReference type="ARBA" id="ARBA00022729"/>
    </source>
</evidence>
<dbReference type="GO" id="GO:0045087">
    <property type="term" value="P:innate immune response"/>
    <property type="evidence" value="ECO:0007669"/>
    <property type="project" value="UniProtKB-KW"/>
</dbReference>
<reference evidence="12" key="1">
    <citation type="submission" date="2021-09" db="EMBL/GenBank/DDBJ databases">
        <authorList>
            <person name="Martin H S."/>
        </authorList>
    </citation>
    <scope>NUCLEOTIDE SEQUENCE</scope>
</reference>
<dbReference type="PIRSF" id="PIRSF037945">
    <property type="entry name" value="PGRPs"/>
    <property type="match status" value="1"/>
</dbReference>
<dbReference type="SMART" id="SM00644">
    <property type="entry name" value="Ami_2"/>
    <property type="match status" value="1"/>
</dbReference>
<dbReference type="Pfam" id="PF01510">
    <property type="entry name" value="Amidase_2"/>
    <property type="match status" value="1"/>
</dbReference>
<evidence type="ECO:0000256" key="2">
    <source>
        <dbReference type="ARBA" id="ARBA00011245"/>
    </source>
</evidence>
<dbReference type="InterPro" id="IPR006619">
    <property type="entry name" value="PGRP_domain_met/bac"/>
</dbReference>